<dbReference type="RefSeq" id="WP_394967834.1">
    <property type="nucleotide sequence ID" value="NZ_CALXHM010000011.1"/>
</dbReference>
<evidence type="ECO:0000313" key="4">
    <source>
        <dbReference type="Proteomes" id="UP000824035"/>
    </source>
</evidence>
<feature type="region of interest" description="Disordered" evidence="1">
    <location>
        <begin position="222"/>
        <end position="246"/>
    </location>
</feature>
<evidence type="ECO:0000313" key="3">
    <source>
        <dbReference type="EMBL" id="HIZ30730.1"/>
    </source>
</evidence>
<organism evidence="3 4">
    <name type="scientific">Candidatus Allofournierella merdipullorum</name>
    <dbReference type="NCBI Taxonomy" id="2838595"/>
    <lineage>
        <taxon>Bacteria</taxon>
        <taxon>Bacillati</taxon>
        <taxon>Bacillota</taxon>
        <taxon>Clostridia</taxon>
        <taxon>Eubacteriales</taxon>
        <taxon>Oscillospiraceae</taxon>
        <taxon>Allofournierella</taxon>
    </lineage>
</organism>
<protein>
    <submittedName>
        <fullName evidence="3">Uncharacterized protein</fullName>
    </submittedName>
</protein>
<accession>A0A9D2E4R0</accession>
<dbReference type="Proteomes" id="UP000824035">
    <property type="component" value="Unassembled WGS sequence"/>
</dbReference>
<name>A0A9D2E4R0_9FIRM</name>
<dbReference type="AlphaFoldDB" id="A0A9D2E4R0"/>
<evidence type="ECO:0000256" key="1">
    <source>
        <dbReference type="SAM" id="MobiDB-lite"/>
    </source>
</evidence>
<reference evidence="3" key="1">
    <citation type="journal article" date="2021" name="PeerJ">
        <title>Extensive microbial diversity within the chicken gut microbiome revealed by metagenomics and culture.</title>
        <authorList>
            <person name="Gilroy R."/>
            <person name="Ravi A."/>
            <person name="Getino M."/>
            <person name="Pursley I."/>
            <person name="Horton D.L."/>
            <person name="Alikhan N.F."/>
            <person name="Baker D."/>
            <person name="Gharbi K."/>
            <person name="Hall N."/>
            <person name="Watson M."/>
            <person name="Adriaenssens E.M."/>
            <person name="Foster-Nyarko E."/>
            <person name="Jarju S."/>
            <person name="Secka A."/>
            <person name="Antonio M."/>
            <person name="Oren A."/>
            <person name="Chaudhuri R.R."/>
            <person name="La Ragione R."/>
            <person name="Hildebrand F."/>
            <person name="Pallen M.J."/>
        </authorList>
    </citation>
    <scope>NUCLEOTIDE SEQUENCE</scope>
    <source>
        <strain evidence="3">ChiGjej4B4-18154</strain>
    </source>
</reference>
<comment type="caution">
    <text evidence="3">The sequence shown here is derived from an EMBL/GenBank/DDBJ whole genome shotgun (WGS) entry which is preliminary data.</text>
</comment>
<gene>
    <name evidence="3" type="ORF">H9813_05800</name>
</gene>
<dbReference type="EMBL" id="DXBV01000052">
    <property type="protein sequence ID" value="HIZ30730.1"/>
    <property type="molecule type" value="Genomic_DNA"/>
</dbReference>
<keyword evidence="2" id="KW-1133">Transmembrane helix</keyword>
<reference evidence="3" key="2">
    <citation type="submission" date="2021-04" db="EMBL/GenBank/DDBJ databases">
        <authorList>
            <person name="Gilroy R."/>
        </authorList>
    </citation>
    <scope>NUCLEOTIDE SEQUENCE</scope>
    <source>
        <strain evidence="3">ChiGjej4B4-18154</strain>
    </source>
</reference>
<keyword evidence="2" id="KW-0472">Membrane</keyword>
<proteinExistence type="predicted"/>
<keyword evidence="2" id="KW-0812">Transmembrane</keyword>
<sequence length="374" mass="39797">MSGPRRIRRPGAGKAGTVQRKVATTGVIILLAGTVLTFVLEQAVLTPRTQVASTSALPVYSAVGQRTDDVSFWPWTFYAECAGQEPSLIPVEGDSYLQEMLVLITDGILGGGGVEMDTTAASVETYHDARSSCEYLQDVPVTWTPEGGSPRALTLDMARGSGSDPALTFGLAMSFVLKSEETPTEAQLEAAYRQVLLDLWFQCGAAGWLMDNATASEVISATPSPADLAGDPQEAPASQPLGTEDGSLSDEALRRLQASARMPIENLLDRLAAPLTEALAIDVYLQWPAGIGPDTALWPPENSPDPAALAAGTMSEADTHKLEQRLQQQYAEYGMELQVVTLSDSVLVLFSGGGVTMGLYYDPVLENWSGIAIQ</sequence>
<evidence type="ECO:0000256" key="2">
    <source>
        <dbReference type="SAM" id="Phobius"/>
    </source>
</evidence>
<feature type="transmembrane region" description="Helical" evidence="2">
    <location>
        <begin position="21"/>
        <end position="40"/>
    </location>
</feature>